<dbReference type="AlphaFoldDB" id="A0A1I2YXT8"/>
<dbReference type="EMBL" id="SOFE01000023">
    <property type="protein sequence ID" value="TFB83031.1"/>
    <property type="molecule type" value="Genomic_DNA"/>
</dbReference>
<sequence length="216" mass="23763">MRRATFTDAAVSYAAIGGTLAPDLMSYPPKGYRPMEQSVRLGSSPERFEAATKLLMTWGIQRGSGMEVTDLENGTGVQYTPVTFQPDGTPAVGQQHPVNEATFAEDGTPYIANGMTATLKMRVGPIGLTAPVRVVYVIDEAARIGFAYGTLAGHPESGEESFIVEHREDDSVWLTIRSFSRPSTWYYRLAWPVLRFQQAKFTKLYLRALHPAGAIK</sequence>
<dbReference type="Pfam" id="PF09348">
    <property type="entry name" value="DUF1990"/>
    <property type="match status" value="2"/>
</dbReference>
<evidence type="ECO:0000259" key="1">
    <source>
        <dbReference type="Pfam" id="PF09348"/>
    </source>
</evidence>
<dbReference type="Proteomes" id="UP000199681">
    <property type="component" value="Unassembled WGS sequence"/>
</dbReference>
<dbReference type="RefSeq" id="WP_092448496.1">
    <property type="nucleotide sequence ID" value="NZ_BKAC01000001.1"/>
</dbReference>
<reference evidence="2 4" key="1">
    <citation type="submission" date="2016-10" db="EMBL/GenBank/DDBJ databases">
        <authorList>
            <person name="Varghese N."/>
            <person name="Submissions S."/>
        </authorList>
    </citation>
    <scope>NUCLEOTIDE SEQUENCE [LARGE SCALE GENOMIC DNA]</scope>
    <source>
        <strain evidence="2 4">GMCC 1.11211</strain>
    </source>
</reference>
<comment type="caution">
    <text evidence="3">The sequence shown here is derived from an EMBL/GenBank/DDBJ whole genome shotgun (WGS) entry which is preliminary data.</text>
</comment>
<evidence type="ECO:0000313" key="2">
    <source>
        <dbReference type="EMBL" id="SFH30290.1"/>
    </source>
</evidence>
<keyword evidence="4" id="KW-1185">Reference proteome</keyword>
<name>A0A1I2YXT8_9MICO</name>
<reference evidence="3 5" key="2">
    <citation type="submission" date="2019-03" db="EMBL/GenBank/DDBJ databases">
        <title>Genomics of glacier-inhabiting Cryobacterium strains.</title>
        <authorList>
            <person name="Liu Q."/>
            <person name="Xin Y.-H."/>
        </authorList>
    </citation>
    <scope>NUCLEOTIDE SEQUENCE [LARGE SCALE GENOMIC DNA]</scope>
    <source>
        <strain evidence="3 5">Hh34</strain>
    </source>
</reference>
<accession>A0A1I2YXT8</accession>
<evidence type="ECO:0000313" key="3">
    <source>
        <dbReference type="EMBL" id="TFB83031.1"/>
    </source>
</evidence>
<dbReference type="PANTHER" id="PTHR34202">
    <property type="entry name" value="UPF0548 PROTEIN"/>
    <property type="match status" value="1"/>
</dbReference>
<feature type="domain" description="DUF1990" evidence="1">
    <location>
        <begin position="104"/>
        <end position="208"/>
    </location>
</feature>
<proteinExistence type="predicted"/>
<dbReference type="Proteomes" id="UP000297963">
    <property type="component" value="Unassembled WGS sequence"/>
</dbReference>
<dbReference type="STRING" id="995038.SAMN05216274_1039"/>
<dbReference type="EMBL" id="FOPW01000003">
    <property type="protein sequence ID" value="SFH30290.1"/>
    <property type="molecule type" value="Genomic_DNA"/>
</dbReference>
<dbReference type="PANTHER" id="PTHR34202:SF1">
    <property type="entry name" value="UPF0548 PROTEIN"/>
    <property type="match status" value="1"/>
</dbReference>
<dbReference type="InterPro" id="IPR014457">
    <property type="entry name" value="UCP010260"/>
</dbReference>
<evidence type="ECO:0000313" key="5">
    <source>
        <dbReference type="Proteomes" id="UP000297963"/>
    </source>
</evidence>
<gene>
    <name evidence="3" type="ORF">E3O11_14515</name>
    <name evidence="2" type="ORF">SAMN05216274_1039</name>
</gene>
<protein>
    <submittedName>
        <fullName evidence="3">DUF1990 domain-containing protein</fullName>
    </submittedName>
    <submittedName>
        <fullName evidence="2">Uncharacterized protein, UPF0548 family</fullName>
    </submittedName>
</protein>
<organism evidence="3 5">
    <name type="scientific">Cryobacterium levicorallinum</name>
    <dbReference type="NCBI Taxonomy" id="995038"/>
    <lineage>
        <taxon>Bacteria</taxon>
        <taxon>Bacillati</taxon>
        <taxon>Actinomycetota</taxon>
        <taxon>Actinomycetes</taxon>
        <taxon>Micrococcales</taxon>
        <taxon>Microbacteriaceae</taxon>
        <taxon>Cryobacterium</taxon>
    </lineage>
</organism>
<dbReference type="InterPro" id="IPR018960">
    <property type="entry name" value="DUF1990"/>
</dbReference>
<dbReference type="PIRSF" id="PIRSF010260">
    <property type="entry name" value="UCP010260"/>
    <property type="match status" value="1"/>
</dbReference>
<feature type="domain" description="DUF1990" evidence="1">
    <location>
        <begin position="27"/>
        <end position="73"/>
    </location>
</feature>
<evidence type="ECO:0000313" key="4">
    <source>
        <dbReference type="Proteomes" id="UP000199681"/>
    </source>
</evidence>